<dbReference type="InParanoid" id="A0A482XMQ0"/>
<dbReference type="PROSITE" id="PS50061">
    <property type="entry name" value="ETS_DOMAIN_3"/>
    <property type="match status" value="1"/>
</dbReference>
<evidence type="ECO:0000256" key="4">
    <source>
        <dbReference type="SAM" id="MobiDB-lite"/>
    </source>
</evidence>
<dbReference type="PANTHER" id="PTHR11849">
    <property type="entry name" value="ETS"/>
    <property type="match status" value="1"/>
</dbReference>
<comment type="subcellular location">
    <subcellularLocation>
        <location evidence="3">Nucleus</location>
    </subcellularLocation>
</comment>
<dbReference type="Pfam" id="PF02198">
    <property type="entry name" value="SAM_PNT"/>
    <property type="match status" value="1"/>
</dbReference>
<feature type="region of interest" description="Disordered" evidence="4">
    <location>
        <begin position="319"/>
        <end position="395"/>
    </location>
</feature>
<dbReference type="SUPFAM" id="SSF46785">
    <property type="entry name" value="Winged helix' DNA-binding domain"/>
    <property type="match status" value="1"/>
</dbReference>
<feature type="compositionally biased region" description="Pro residues" evidence="4">
    <location>
        <begin position="255"/>
        <end position="264"/>
    </location>
</feature>
<keyword evidence="3" id="KW-0539">Nucleus</keyword>
<dbReference type="FunFam" id="1.10.150.50:FF:000014">
    <property type="entry name" value="Protein c-ets-1 isoform 1"/>
    <property type="match status" value="1"/>
</dbReference>
<dbReference type="GO" id="GO:0000981">
    <property type="term" value="F:DNA-binding transcription factor activity, RNA polymerase II-specific"/>
    <property type="evidence" value="ECO:0007669"/>
    <property type="project" value="TreeGrafter"/>
</dbReference>
<comment type="similarity">
    <text evidence="1 3">Belongs to the ETS family.</text>
</comment>
<dbReference type="PROSITE" id="PS00345">
    <property type="entry name" value="ETS_DOMAIN_1"/>
    <property type="match status" value="1"/>
</dbReference>
<dbReference type="InterPro" id="IPR046328">
    <property type="entry name" value="ETS_fam"/>
</dbReference>
<dbReference type="GO" id="GO:0005634">
    <property type="term" value="C:nucleus"/>
    <property type="evidence" value="ECO:0007669"/>
    <property type="project" value="UniProtKB-SubCell"/>
</dbReference>
<feature type="region of interest" description="Disordered" evidence="4">
    <location>
        <begin position="240"/>
        <end position="303"/>
    </location>
</feature>
<feature type="compositionally biased region" description="Polar residues" evidence="4">
    <location>
        <begin position="354"/>
        <end position="365"/>
    </location>
</feature>
<feature type="domain" description="PNT" evidence="6">
    <location>
        <begin position="125"/>
        <end position="211"/>
    </location>
</feature>
<keyword evidence="8" id="KW-1185">Reference proteome</keyword>
<evidence type="ECO:0000256" key="3">
    <source>
        <dbReference type="RuleBase" id="RU004019"/>
    </source>
</evidence>
<dbReference type="SMART" id="SM00251">
    <property type="entry name" value="SAM_PNT"/>
    <property type="match status" value="1"/>
</dbReference>
<feature type="region of interest" description="Disordered" evidence="4">
    <location>
        <begin position="448"/>
        <end position="469"/>
    </location>
</feature>
<dbReference type="OrthoDB" id="10067219at2759"/>
<feature type="region of interest" description="Disordered" evidence="4">
    <location>
        <begin position="68"/>
        <end position="89"/>
    </location>
</feature>
<feature type="compositionally biased region" description="Gly residues" evidence="4">
    <location>
        <begin position="448"/>
        <end position="468"/>
    </location>
</feature>
<dbReference type="Pfam" id="PF00178">
    <property type="entry name" value="Ets"/>
    <property type="match status" value="1"/>
</dbReference>
<dbReference type="PRINTS" id="PR00454">
    <property type="entry name" value="ETSDOMAIN"/>
</dbReference>
<accession>A0A482XMQ0</accession>
<dbReference type="SUPFAM" id="SSF47769">
    <property type="entry name" value="SAM/Pointed domain"/>
    <property type="match status" value="1"/>
</dbReference>
<evidence type="ECO:0008006" key="9">
    <source>
        <dbReference type="Google" id="ProtNLM"/>
    </source>
</evidence>
<organism evidence="7 8">
    <name type="scientific">Laodelphax striatellus</name>
    <name type="common">Small brown planthopper</name>
    <name type="synonym">Delphax striatella</name>
    <dbReference type="NCBI Taxonomy" id="195883"/>
    <lineage>
        <taxon>Eukaryota</taxon>
        <taxon>Metazoa</taxon>
        <taxon>Ecdysozoa</taxon>
        <taxon>Arthropoda</taxon>
        <taxon>Hexapoda</taxon>
        <taxon>Insecta</taxon>
        <taxon>Pterygota</taxon>
        <taxon>Neoptera</taxon>
        <taxon>Paraneoptera</taxon>
        <taxon>Hemiptera</taxon>
        <taxon>Auchenorrhyncha</taxon>
        <taxon>Fulgoroidea</taxon>
        <taxon>Delphacidae</taxon>
        <taxon>Criomorphinae</taxon>
        <taxon>Laodelphax</taxon>
    </lineage>
</organism>
<evidence type="ECO:0000259" key="5">
    <source>
        <dbReference type="PROSITE" id="PS50061"/>
    </source>
</evidence>
<dbReference type="STRING" id="195883.A0A482XMQ0"/>
<dbReference type="GO" id="GO:0043565">
    <property type="term" value="F:sequence-specific DNA binding"/>
    <property type="evidence" value="ECO:0007669"/>
    <property type="project" value="InterPro"/>
</dbReference>
<evidence type="ECO:0000313" key="8">
    <source>
        <dbReference type="Proteomes" id="UP000291343"/>
    </source>
</evidence>
<feature type="compositionally biased region" description="Pro residues" evidence="4">
    <location>
        <begin position="285"/>
        <end position="299"/>
    </location>
</feature>
<dbReference type="InterPro" id="IPR036390">
    <property type="entry name" value="WH_DNA-bd_sf"/>
</dbReference>
<keyword evidence="2 3" id="KW-0238">DNA-binding</keyword>
<dbReference type="FunCoup" id="A0A482XMQ0">
    <property type="interactions" value="358"/>
</dbReference>
<dbReference type="Gene3D" id="1.10.10.10">
    <property type="entry name" value="Winged helix-like DNA-binding domain superfamily/Winged helix DNA-binding domain"/>
    <property type="match status" value="1"/>
</dbReference>
<dbReference type="InterPro" id="IPR003118">
    <property type="entry name" value="Pointed_dom"/>
</dbReference>
<evidence type="ECO:0000259" key="6">
    <source>
        <dbReference type="PROSITE" id="PS51433"/>
    </source>
</evidence>
<dbReference type="PANTHER" id="PTHR11849:SF289">
    <property type="entry name" value="ETS-LIKE PROTEIN POINTED"/>
    <property type="match status" value="1"/>
</dbReference>
<dbReference type="InterPro" id="IPR000418">
    <property type="entry name" value="Ets_dom"/>
</dbReference>
<dbReference type="Proteomes" id="UP000291343">
    <property type="component" value="Unassembled WGS sequence"/>
</dbReference>
<dbReference type="InterPro" id="IPR013761">
    <property type="entry name" value="SAM/pointed_sf"/>
</dbReference>
<dbReference type="FunFam" id="1.10.10.10:FF:001050">
    <property type="entry name" value="Predicted protein"/>
    <property type="match status" value="1"/>
</dbReference>
<evidence type="ECO:0000313" key="7">
    <source>
        <dbReference type="EMBL" id="RZF46598.1"/>
    </source>
</evidence>
<dbReference type="CDD" id="cd08533">
    <property type="entry name" value="SAM_PNT-ETS-1_2"/>
    <property type="match status" value="1"/>
</dbReference>
<feature type="domain" description="ETS" evidence="5">
    <location>
        <begin position="525"/>
        <end position="605"/>
    </location>
</feature>
<evidence type="ECO:0000256" key="1">
    <source>
        <dbReference type="ARBA" id="ARBA00005562"/>
    </source>
</evidence>
<dbReference type="EMBL" id="QKKF02005868">
    <property type="protein sequence ID" value="RZF46598.1"/>
    <property type="molecule type" value="Genomic_DNA"/>
</dbReference>
<name>A0A482XMQ0_LAOST</name>
<dbReference type="PROSITE" id="PS51433">
    <property type="entry name" value="PNT"/>
    <property type="match status" value="1"/>
</dbReference>
<sequence length="631" mass="68827">MCIVFDSFNMQPHTADNHLLDLSSKSGGGGYSTAAPSAQKPPSLTVKKTKTLKFCIEEMHIKQERIDDEGCGGGIQKVPSLSDLSDPESSLVSPRSRLLAVKDIPTQVPPLTPGTNNKMTEALKASFASWGKEQLRHNIVKDPRQWSESQVAHWLSWAAREFSLPMHQSMHQFYMRGKDICAMGKEAFLARAPPFMGDILWEHLEILQKEVEKERTSLENAPDGLYDTVCVPDLSEYLGGYNSQQKSHTPSSQPATPPSAPYIPNPDGGYSQLRSPVCDSREEASPPPSSGLPPGPPFLPLRNHSSIYHHIKESGYTQQLGESSLGGGDGGGSGGGGGGGGGANGSGTPGEENSYISTQSNNPYETDSEYHSLDSNHHPSGYLESSPEFYSTLPPPTHQMLDIKYPAPVQYSKSYPRTGRYPHHHEVFSETYSSPYDTFQTVPNSAGDGWGGGSDLSVGGGGGSGGGPPHMTHPAFLHSGREPLPPHGYHSAGGPNGPDTKPLLQPAMLPGYSGTGPCFTGSGPIQLWQFLLELLTDKTCQSFISWTGDGWEFKLTDPDEVARRWGIRKNKPKMNYEKLSRGLRYYYDKNIIHKTAGKRYVYRFVCDLQALLGPEELHSIVDLKPDKKDDD</sequence>
<proteinExistence type="inferred from homology"/>
<feature type="compositionally biased region" description="Basic and acidic residues" evidence="4">
    <location>
        <begin position="368"/>
        <end position="377"/>
    </location>
</feature>
<feature type="compositionally biased region" description="Low complexity" evidence="4">
    <location>
        <begin position="78"/>
        <end position="89"/>
    </location>
</feature>
<dbReference type="SMR" id="A0A482XMQ0"/>
<evidence type="ECO:0000256" key="2">
    <source>
        <dbReference type="ARBA" id="ARBA00023125"/>
    </source>
</evidence>
<dbReference type="SMART" id="SM00413">
    <property type="entry name" value="ETS"/>
    <property type="match status" value="1"/>
</dbReference>
<gene>
    <name evidence="7" type="ORF">LSTR_LSTR002930</name>
</gene>
<dbReference type="GO" id="GO:0030154">
    <property type="term" value="P:cell differentiation"/>
    <property type="evidence" value="ECO:0007669"/>
    <property type="project" value="TreeGrafter"/>
</dbReference>
<dbReference type="PROSITE" id="PS00346">
    <property type="entry name" value="ETS_DOMAIN_2"/>
    <property type="match status" value="1"/>
</dbReference>
<protein>
    <recommendedName>
        <fullName evidence="9">ETS domain-containing protein</fullName>
    </recommendedName>
</protein>
<dbReference type="Gene3D" id="1.10.150.50">
    <property type="entry name" value="Transcription Factor, Ets-1"/>
    <property type="match status" value="1"/>
</dbReference>
<feature type="compositionally biased region" description="Gly residues" evidence="4">
    <location>
        <begin position="324"/>
        <end position="348"/>
    </location>
</feature>
<comment type="caution">
    <text evidence="7">The sequence shown here is derived from an EMBL/GenBank/DDBJ whole genome shotgun (WGS) entry which is preliminary data.</text>
</comment>
<reference evidence="7 8" key="1">
    <citation type="journal article" date="2017" name="Gigascience">
        <title>Genome sequence of the small brown planthopper, Laodelphax striatellus.</title>
        <authorList>
            <person name="Zhu J."/>
            <person name="Jiang F."/>
            <person name="Wang X."/>
            <person name="Yang P."/>
            <person name="Bao Y."/>
            <person name="Zhao W."/>
            <person name="Wang W."/>
            <person name="Lu H."/>
            <person name="Wang Q."/>
            <person name="Cui N."/>
            <person name="Li J."/>
            <person name="Chen X."/>
            <person name="Luo L."/>
            <person name="Yu J."/>
            <person name="Kang L."/>
            <person name="Cui F."/>
        </authorList>
    </citation>
    <scope>NUCLEOTIDE SEQUENCE [LARGE SCALE GENOMIC DNA]</scope>
    <source>
        <strain evidence="7">Lst14</strain>
    </source>
</reference>
<dbReference type="AlphaFoldDB" id="A0A482XMQ0"/>
<dbReference type="InterPro" id="IPR036388">
    <property type="entry name" value="WH-like_DNA-bd_sf"/>
</dbReference>